<name>A0A016WAS6_9BILA</name>
<dbReference type="Proteomes" id="UP000024635">
    <property type="component" value="Unassembled WGS sequence"/>
</dbReference>
<keyword evidence="4" id="KW-1185">Reference proteome</keyword>
<evidence type="ECO:0008006" key="5">
    <source>
        <dbReference type="Google" id="ProtNLM"/>
    </source>
</evidence>
<keyword evidence="1 2" id="KW-0472">Membrane</keyword>
<dbReference type="PANTHER" id="PTHR13315">
    <property type="entry name" value="METALLO PHOSPHOESTERASE RELATED"/>
    <property type="match status" value="1"/>
</dbReference>
<keyword evidence="2" id="KW-0812">Transmembrane</keyword>
<dbReference type="InterPro" id="IPR033308">
    <property type="entry name" value="PGAP5/Cdc1/Ted1"/>
</dbReference>
<dbReference type="SUPFAM" id="SSF56300">
    <property type="entry name" value="Metallo-dependent phosphatases"/>
    <property type="match status" value="1"/>
</dbReference>
<feature type="transmembrane region" description="Helical" evidence="2">
    <location>
        <begin position="21"/>
        <end position="38"/>
    </location>
</feature>
<evidence type="ECO:0000256" key="1">
    <source>
        <dbReference type="ARBA" id="ARBA00023136"/>
    </source>
</evidence>
<protein>
    <recommendedName>
        <fullName evidence="5">Calcineurin-like phosphoesterase domain-containing protein</fullName>
    </recommendedName>
</protein>
<dbReference type="PANTHER" id="PTHR13315:SF4">
    <property type="entry name" value="METALLOPHOSPHOESTERASE, ISOFORM E"/>
    <property type="match status" value="1"/>
</dbReference>
<reference evidence="4" key="1">
    <citation type="journal article" date="2015" name="Nat. Genet.">
        <title>The genome and transcriptome of the zoonotic hookworm Ancylostoma ceylanicum identify infection-specific gene families.</title>
        <authorList>
            <person name="Schwarz E.M."/>
            <person name="Hu Y."/>
            <person name="Antoshechkin I."/>
            <person name="Miller M.M."/>
            <person name="Sternberg P.W."/>
            <person name="Aroian R.V."/>
        </authorList>
    </citation>
    <scope>NUCLEOTIDE SEQUENCE</scope>
    <source>
        <strain evidence="4">HY135</strain>
    </source>
</reference>
<dbReference type="OrthoDB" id="5977743at2759"/>
<evidence type="ECO:0000256" key="2">
    <source>
        <dbReference type="SAM" id="Phobius"/>
    </source>
</evidence>
<dbReference type="Gene3D" id="3.60.21.10">
    <property type="match status" value="1"/>
</dbReference>
<evidence type="ECO:0000313" key="3">
    <source>
        <dbReference type="EMBL" id="EYC36083.1"/>
    </source>
</evidence>
<dbReference type="InterPro" id="IPR029052">
    <property type="entry name" value="Metallo-depent_PP-like"/>
</dbReference>
<dbReference type="GO" id="GO:0006506">
    <property type="term" value="P:GPI anchor biosynthetic process"/>
    <property type="evidence" value="ECO:0007669"/>
    <property type="project" value="InterPro"/>
</dbReference>
<dbReference type="EMBL" id="JARK01000536">
    <property type="protein sequence ID" value="EYC36083.1"/>
    <property type="molecule type" value="Genomic_DNA"/>
</dbReference>
<dbReference type="GO" id="GO:0016020">
    <property type="term" value="C:membrane"/>
    <property type="evidence" value="ECO:0007669"/>
    <property type="project" value="GOC"/>
</dbReference>
<accession>A0A016WAS6</accession>
<organism evidence="3 4">
    <name type="scientific">Ancylostoma ceylanicum</name>
    <dbReference type="NCBI Taxonomy" id="53326"/>
    <lineage>
        <taxon>Eukaryota</taxon>
        <taxon>Metazoa</taxon>
        <taxon>Ecdysozoa</taxon>
        <taxon>Nematoda</taxon>
        <taxon>Chromadorea</taxon>
        <taxon>Rhabditida</taxon>
        <taxon>Rhabditina</taxon>
        <taxon>Rhabditomorpha</taxon>
        <taxon>Strongyloidea</taxon>
        <taxon>Ancylostomatidae</taxon>
        <taxon>Ancylostomatinae</taxon>
        <taxon>Ancylostoma</taxon>
    </lineage>
</organism>
<comment type="caution">
    <text evidence="3">The sequence shown here is derived from an EMBL/GenBank/DDBJ whole genome shotgun (WGS) entry which is preliminary data.</text>
</comment>
<dbReference type="GO" id="GO:0005783">
    <property type="term" value="C:endoplasmic reticulum"/>
    <property type="evidence" value="ECO:0007669"/>
    <property type="project" value="TreeGrafter"/>
</dbReference>
<dbReference type="AlphaFoldDB" id="A0A016WAS6"/>
<keyword evidence="2" id="KW-1133">Transmembrane helix</keyword>
<evidence type="ECO:0000313" key="4">
    <source>
        <dbReference type="Proteomes" id="UP000024635"/>
    </source>
</evidence>
<gene>
    <name evidence="3" type="primary">Acey_s0936.g3113</name>
    <name evidence="3" type="synonym">Acey-ZK792.7</name>
    <name evidence="3" type="ORF">Y032_0936g3113</name>
</gene>
<proteinExistence type="predicted"/>
<sequence>MPLGRLHRRRILKFSSTIYPILVICAIIWGEWLNFYYWRAYWNISQPKSSESLGVLIVADPQLVGFRHESHMLGPVTRWDSDRFLSKGFSHAVAATQPDLIVFLGDLFDEGLEASDTEIEWTISRFSDVFDSSIPVSSTTGRQRFHMMSQATACIIEITQSKSVNISQVYPSLARTSTRLPW</sequence>